<gene>
    <name evidence="3" type="ORF">ET471_07980</name>
</gene>
<dbReference type="Proteomes" id="UP000292118">
    <property type="component" value="Chromosome"/>
</dbReference>
<dbReference type="OrthoDB" id="9849379at2"/>
<accession>A0A4P6F9E2</accession>
<evidence type="ECO:0000256" key="2">
    <source>
        <dbReference type="SAM" id="Phobius"/>
    </source>
</evidence>
<sequence length="116" mass="12202">MTGPDAVHDALRVTTDVSRLAESVQALAVQVAENNAILRTSMENLTRRVENTEEDVEDLQAADTKLREELAALALTVSSTAGLLAATIKVALWALGAIATVGGIGLAWALPHIAWS</sequence>
<keyword evidence="2" id="KW-0472">Membrane</keyword>
<reference evidence="3 4" key="1">
    <citation type="submission" date="2019-01" db="EMBL/GenBank/DDBJ databases">
        <title>Genome sequencing of strain FW10M-9.</title>
        <authorList>
            <person name="Heo J."/>
            <person name="Kim S.-J."/>
            <person name="Kim J.-S."/>
            <person name="Hong S.-B."/>
            <person name="Kwon S.-W."/>
        </authorList>
    </citation>
    <scope>NUCLEOTIDE SEQUENCE [LARGE SCALE GENOMIC DNA]</scope>
    <source>
        <strain evidence="3 4">FW10M-9</strain>
    </source>
</reference>
<name>A0A4P6F9E2_9MICO</name>
<feature type="coiled-coil region" evidence="1">
    <location>
        <begin position="35"/>
        <end position="69"/>
    </location>
</feature>
<keyword evidence="2" id="KW-1133">Transmembrane helix</keyword>
<evidence type="ECO:0000313" key="3">
    <source>
        <dbReference type="EMBL" id="QAY69977.1"/>
    </source>
</evidence>
<evidence type="ECO:0000256" key="1">
    <source>
        <dbReference type="SAM" id="Coils"/>
    </source>
</evidence>
<keyword evidence="1" id="KW-0175">Coiled coil</keyword>
<evidence type="ECO:0000313" key="4">
    <source>
        <dbReference type="Proteomes" id="UP000292118"/>
    </source>
</evidence>
<dbReference type="AlphaFoldDB" id="A0A4P6F9E2"/>
<evidence type="ECO:0008006" key="5">
    <source>
        <dbReference type="Google" id="ProtNLM"/>
    </source>
</evidence>
<protein>
    <recommendedName>
        <fullName evidence="5">DUF1515 domain-containing protein</fullName>
    </recommendedName>
</protein>
<keyword evidence="4" id="KW-1185">Reference proteome</keyword>
<feature type="transmembrane region" description="Helical" evidence="2">
    <location>
        <begin position="94"/>
        <end position="115"/>
    </location>
</feature>
<organism evidence="3 4">
    <name type="scientific">Xylanimonas protaetiae</name>
    <dbReference type="NCBI Taxonomy" id="2509457"/>
    <lineage>
        <taxon>Bacteria</taxon>
        <taxon>Bacillati</taxon>
        <taxon>Actinomycetota</taxon>
        <taxon>Actinomycetes</taxon>
        <taxon>Micrococcales</taxon>
        <taxon>Promicromonosporaceae</taxon>
        <taxon>Xylanimonas</taxon>
    </lineage>
</organism>
<proteinExistence type="predicted"/>
<dbReference type="KEGG" id="xya:ET471_07980"/>
<dbReference type="Gene3D" id="1.20.1170.10">
    <property type="match status" value="1"/>
</dbReference>
<dbReference type="EMBL" id="CP035493">
    <property type="protein sequence ID" value="QAY69977.1"/>
    <property type="molecule type" value="Genomic_DNA"/>
</dbReference>
<dbReference type="RefSeq" id="WP_129187490.1">
    <property type="nucleotide sequence ID" value="NZ_CP035493.1"/>
</dbReference>
<keyword evidence="2" id="KW-0812">Transmembrane</keyword>